<sequence>MQVVKRLCLLKNNALAIALLFIYASFPAVGQQRRFVHIDTRLGLSHSHTKAIYRDDAGFLWVGTESGLNRFDGYTIKVFRNDASDETSLPDDDIAGLFKMPGGKMGVMTSRGPCVYDPATETFSRPSQGFQAYSIPKPSALTAIVADDKGNYWFILHHEGLICYNEKSKKAFSIKHTDHDPASVASNDITSIAPHPDGTYWLAHSNGLVENIVPGEQGTKVVKRINFFGDRKVRKEDELHCELALDGDGDIWVYPSNLDMGVAYWDRRLGKVQYFGKTFGTPRLGSSMITGVVADADGTIWISNGQTGIDVFNKKTRTIAGIHHASDDENGLSHNSVTKLLRDSEGVMWVGTYKNGLDYFHKDSKRFPLISRHTKPYGLPFEDINAFVEDAKGNLWLGTNGGGLIYFERKTGKFTSYRHNPRDSRSVSSDVIVSLCLDHQNRLWIGTFLGGLTCFDGRQFIRYQHDLARPGSLPGRSVWEIFEDSQKRLWIGTLDAGLCLFDRTKNTFKRYTHPNQKALYSPYVPTIFEDSEGNMWFGTSTGIDVLKKASGALVHFETEKGNPASLVSNDIFGIVQDVKGRIWIGSRGGLSLWVPETNTFVNFGEKHGLPHNAVVSMLEDREGRLWLGTPNGLSCATISDGKTAPQVRFRNYSEADGLQGRQFTEDAALRTRDGELIFGGVNGFNLFKPQYLGRNTMVPRLAFTDFQLFNRSIRPGSLVGGRRILTSSITTNPSLVLRASDNVFSIEFAALNFIQAGKSQYKYKLEGFNKDWLPADAGNRKVTFTNLDAGDYVFRVIASNNDGLWNSEGISLNIRVLPPFWRSPVAYVLYAVALVLLVLAAIRLIQDRERMKFAIIQTREEVRRSQELDMLKTKFFTNVSHELRTPLSLILAPVETLSEKTTDDQDRKQFDLIQRNARRLLNMVNQLLDFRKLEVNAIRFQPADGDLISFVKNAVLSFSDLSEKKEIRLFFHSNVATFTTLFDQDKLEKILFNLLSNAIKFTLGPGEVTVTVDIREDGESSIADISVKDTGIGIPPEKHELIFERYFQSDLPNTIINQGSGIGLSITKEFVRIHGGAIRVESEPGKGSCFVVELPLKKPAGTVAHEGISEPVKPVASGHTVRPEPQQAGKPLILIVEDNEDFRFYLKDNLKVSYTVMEAGTGEEGWEKAIAQRPALIVTDIMMPGLNGLDFCKMIKNDQRVCHTPVILLTARSEDEQFLEGFQAGADDYIPKPFNFQILESRIRNLISSRQTLRNLFSSRNGISASEIEIAPADQQFLQQMIQVIERNISDADFSVVDLARELGVGRSQFFKRVQTVTGRSPLEIIREIRLQHAAQLLEKSNLSVSEIAYRVGFNNPKYFSRYFRELYQVLPSEYSGGKRHAG</sequence>
<accession>A0A1G9I482</accession>
<evidence type="ECO:0000256" key="6">
    <source>
        <dbReference type="ARBA" id="ARBA00022777"/>
    </source>
</evidence>
<evidence type="ECO:0000256" key="8">
    <source>
        <dbReference type="ARBA" id="ARBA00023012"/>
    </source>
</evidence>
<dbReference type="InterPro" id="IPR003594">
    <property type="entry name" value="HATPase_dom"/>
</dbReference>
<dbReference type="Gene3D" id="2.60.40.10">
    <property type="entry name" value="Immunoglobulins"/>
    <property type="match status" value="1"/>
</dbReference>
<protein>
    <recommendedName>
        <fullName evidence="2">histidine kinase</fullName>
        <ecNumber evidence="2">2.7.13.3</ecNumber>
    </recommendedName>
</protein>
<keyword evidence="13" id="KW-0812">Transmembrane</keyword>
<dbReference type="Gene3D" id="3.30.565.10">
    <property type="entry name" value="Histidine kinase-like ATPase, C-terminal domain"/>
    <property type="match status" value="1"/>
</dbReference>
<dbReference type="InterPro" id="IPR011110">
    <property type="entry name" value="Reg_prop"/>
</dbReference>
<feature type="domain" description="Response regulatory" evidence="16">
    <location>
        <begin position="1132"/>
        <end position="1247"/>
    </location>
</feature>
<dbReference type="Gene3D" id="1.10.287.130">
    <property type="match status" value="1"/>
</dbReference>
<dbReference type="GO" id="GO:0003700">
    <property type="term" value="F:DNA-binding transcription factor activity"/>
    <property type="evidence" value="ECO:0007669"/>
    <property type="project" value="InterPro"/>
</dbReference>
<dbReference type="InterPro" id="IPR003661">
    <property type="entry name" value="HisK_dim/P_dom"/>
</dbReference>
<dbReference type="SUPFAM" id="SSF46689">
    <property type="entry name" value="Homeodomain-like"/>
    <property type="match status" value="1"/>
</dbReference>
<dbReference type="SUPFAM" id="SSF52172">
    <property type="entry name" value="CheY-like"/>
    <property type="match status" value="1"/>
</dbReference>
<gene>
    <name evidence="17" type="ORF">SAMN04488090_0330</name>
</gene>
<keyword evidence="8" id="KW-0902">Two-component regulatory system</keyword>
<evidence type="ECO:0000256" key="1">
    <source>
        <dbReference type="ARBA" id="ARBA00000085"/>
    </source>
</evidence>
<dbReference type="InterPro" id="IPR001789">
    <property type="entry name" value="Sig_transdc_resp-reg_receiver"/>
</dbReference>
<evidence type="ECO:0000256" key="5">
    <source>
        <dbReference type="ARBA" id="ARBA00022741"/>
    </source>
</evidence>
<dbReference type="InterPro" id="IPR036890">
    <property type="entry name" value="HATPase_C_sf"/>
</dbReference>
<keyword evidence="13" id="KW-1133">Transmembrane helix</keyword>
<dbReference type="SMART" id="SM00342">
    <property type="entry name" value="HTH_ARAC"/>
    <property type="match status" value="1"/>
</dbReference>
<evidence type="ECO:0000313" key="17">
    <source>
        <dbReference type="EMBL" id="SDL20029.1"/>
    </source>
</evidence>
<dbReference type="InterPro" id="IPR005467">
    <property type="entry name" value="His_kinase_dom"/>
</dbReference>
<keyword evidence="6 17" id="KW-0418">Kinase</keyword>
<dbReference type="OrthoDB" id="9797097at2"/>
<dbReference type="GO" id="GO:0005524">
    <property type="term" value="F:ATP binding"/>
    <property type="evidence" value="ECO:0007669"/>
    <property type="project" value="UniProtKB-KW"/>
</dbReference>
<dbReference type="Pfam" id="PF00512">
    <property type="entry name" value="HisKA"/>
    <property type="match status" value="1"/>
</dbReference>
<dbReference type="CDD" id="cd17574">
    <property type="entry name" value="REC_OmpR"/>
    <property type="match status" value="1"/>
</dbReference>
<evidence type="ECO:0000259" key="15">
    <source>
        <dbReference type="PROSITE" id="PS50109"/>
    </source>
</evidence>
<dbReference type="Pfam" id="PF07494">
    <property type="entry name" value="Reg_prop"/>
    <property type="match status" value="7"/>
</dbReference>
<dbReference type="PROSITE" id="PS50110">
    <property type="entry name" value="RESPONSE_REGULATORY"/>
    <property type="match status" value="1"/>
</dbReference>
<evidence type="ECO:0000259" key="16">
    <source>
        <dbReference type="PROSITE" id="PS50110"/>
    </source>
</evidence>
<proteinExistence type="predicted"/>
<keyword evidence="3 12" id="KW-0597">Phosphoprotein</keyword>
<dbReference type="SMART" id="SM00388">
    <property type="entry name" value="HisKA"/>
    <property type="match status" value="1"/>
</dbReference>
<dbReference type="PROSITE" id="PS01124">
    <property type="entry name" value="HTH_ARAC_FAMILY_2"/>
    <property type="match status" value="1"/>
</dbReference>
<evidence type="ECO:0000256" key="13">
    <source>
        <dbReference type="SAM" id="Phobius"/>
    </source>
</evidence>
<dbReference type="GO" id="GO:0000155">
    <property type="term" value="F:phosphorelay sensor kinase activity"/>
    <property type="evidence" value="ECO:0007669"/>
    <property type="project" value="InterPro"/>
</dbReference>
<dbReference type="Pfam" id="PF02518">
    <property type="entry name" value="HATPase_c"/>
    <property type="match status" value="1"/>
</dbReference>
<keyword evidence="18" id="KW-1185">Reference proteome</keyword>
<dbReference type="InterPro" id="IPR018060">
    <property type="entry name" value="HTH_AraC"/>
</dbReference>
<evidence type="ECO:0000256" key="10">
    <source>
        <dbReference type="ARBA" id="ARBA00023125"/>
    </source>
</evidence>
<dbReference type="SMART" id="SM00448">
    <property type="entry name" value="REC"/>
    <property type="match status" value="1"/>
</dbReference>
<dbReference type="Gene3D" id="1.10.10.60">
    <property type="entry name" value="Homeodomain-like"/>
    <property type="match status" value="1"/>
</dbReference>
<dbReference type="CDD" id="cd16922">
    <property type="entry name" value="HATPase_EvgS-ArcB-TorS-like"/>
    <property type="match status" value="1"/>
</dbReference>
<dbReference type="PANTHER" id="PTHR43547:SF2">
    <property type="entry name" value="HYBRID SIGNAL TRANSDUCTION HISTIDINE KINASE C"/>
    <property type="match status" value="1"/>
</dbReference>
<keyword evidence="13" id="KW-0472">Membrane</keyword>
<dbReference type="FunFam" id="1.10.287.130:FF:000045">
    <property type="entry name" value="Two-component system sensor histidine kinase/response regulator"/>
    <property type="match status" value="1"/>
</dbReference>
<dbReference type="Proteomes" id="UP000198901">
    <property type="component" value="Unassembled WGS sequence"/>
</dbReference>
<dbReference type="FunFam" id="3.30.565.10:FF:000037">
    <property type="entry name" value="Hybrid sensor histidine kinase/response regulator"/>
    <property type="match status" value="1"/>
</dbReference>
<dbReference type="EMBL" id="FNGS01000001">
    <property type="protein sequence ID" value="SDL20029.1"/>
    <property type="molecule type" value="Genomic_DNA"/>
</dbReference>
<dbReference type="STRING" id="563176.SAMN04488090_0330"/>
<dbReference type="SMART" id="SM00387">
    <property type="entry name" value="HATPase_c"/>
    <property type="match status" value="1"/>
</dbReference>
<evidence type="ECO:0000256" key="12">
    <source>
        <dbReference type="PROSITE-ProRule" id="PRU00169"/>
    </source>
</evidence>
<evidence type="ECO:0000256" key="11">
    <source>
        <dbReference type="ARBA" id="ARBA00023163"/>
    </source>
</evidence>
<keyword evidence="11" id="KW-0804">Transcription</keyword>
<dbReference type="PROSITE" id="PS00041">
    <property type="entry name" value="HTH_ARAC_FAMILY_1"/>
    <property type="match status" value="1"/>
</dbReference>
<dbReference type="InterPro" id="IPR004358">
    <property type="entry name" value="Sig_transdc_His_kin-like_C"/>
</dbReference>
<dbReference type="InterPro" id="IPR011123">
    <property type="entry name" value="Y_Y_Y"/>
</dbReference>
<dbReference type="InterPro" id="IPR009057">
    <property type="entry name" value="Homeodomain-like_sf"/>
</dbReference>
<evidence type="ECO:0000256" key="3">
    <source>
        <dbReference type="ARBA" id="ARBA00022553"/>
    </source>
</evidence>
<comment type="catalytic activity">
    <reaction evidence="1">
        <text>ATP + protein L-histidine = ADP + protein N-phospho-L-histidine.</text>
        <dbReference type="EC" id="2.7.13.3"/>
    </reaction>
</comment>
<dbReference type="SUPFAM" id="SSF47384">
    <property type="entry name" value="Homodimeric domain of signal transducing histidine kinase"/>
    <property type="match status" value="1"/>
</dbReference>
<keyword evidence="5" id="KW-0547">Nucleotide-binding</keyword>
<dbReference type="Gene3D" id="2.130.10.10">
    <property type="entry name" value="YVTN repeat-like/Quinoprotein amine dehydrogenase"/>
    <property type="match status" value="3"/>
</dbReference>
<dbReference type="InterPro" id="IPR011006">
    <property type="entry name" value="CheY-like_superfamily"/>
</dbReference>
<dbReference type="FunFam" id="2.60.40.10:FF:000791">
    <property type="entry name" value="Two-component system sensor histidine kinase/response regulator"/>
    <property type="match status" value="1"/>
</dbReference>
<reference evidence="17 18" key="1">
    <citation type="submission" date="2016-10" db="EMBL/GenBank/DDBJ databases">
        <authorList>
            <person name="de Groot N.N."/>
        </authorList>
    </citation>
    <scope>NUCLEOTIDE SEQUENCE [LARGE SCALE GENOMIC DNA]</scope>
    <source>
        <strain evidence="17 18">DSM 21668</strain>
    </source>
</reference>
<evidence type="ECO:0000256" key="9">
    <source>
        <dbReference type="ARBA" id="ARBA00023015"/>
    </source>
</evidence>
<dbReference type="PROSITE" id="PS50109">
    <property type="entry name" value="HIS_KIN"/>
    <property type="match status" value="1"/>
</dbReference>
<keyword evidence="7" id="KW-0067">ATP-binding</keyword>
<keyword evidence="4" id="KW-0808">Transferase</keyword>
<organism evidence="17 18">
    <name type="scientific">Siphonobacter aquaeclarae</name>
    <dbReference type="NCBI Taxonomy" id="563176"/>
    <lineage>
        <taxon>Bacteria</taxon>
        <taxon>Pseudomonadati</taxon>
        <taxon>Bacteroidota</taxon>
        <taxon>Cytophagia</taxon>
        <taxon>Cytophagales</taxon>
        <taxon>Cytophagaceae</taxon>
        <taxon>Siphonobacter</taxon>
    </lineage>
</organism>
<feature type="modified residue" description="4-aspartylphosphate" evidence="12">
    <location>
        <position position="1180"/>
    </location>
</feature>
<feature type="transmembrane region" description="Helical" evidence="13">
    <location>
        <begin position="825"/>
        <end position="845"/>
    </location>
</feature>
<evidence type="ECO:0000256" key="2">
    <source>
        <dbReference type="ARBA" id="ARBA00012438"/>
    </source>
</evidence>
<dbReference type="InterPro" id="IPR013783">
    <property type="entry name" value="Ig-like_fold"/>
</dbReference>
<evidence type="ECO:0000256" key="4">
    <source>
        <dbReference type="ARBA" id="ARBA00022679"/>
    </source>
</evidence>
<feature type="domain" description="Histidine kinase" evidence="15">
    <location>
        <begin position="878"/>
        <end position="1098"/>
    </location>
</feature>
<dbReference type="PANTHER" id="PTHR43547">
    <property type="entry name" value="TWO-COMPONENT HISTIDINE KINASE"/>
    <property type="match status" value="1"/>
</dbReference>
<dbReference type="Gene3D" id="3.40.50.2300">
    <property type="match status" value="1"/>
</dbReference>
<keyword evidence="9" id="KW-0805">Transcription regulation</keyword>
<keyword evidence="10" id="KW-0238">DNA-binding</keyword>
<evidence type="ECO:0000259" key="14">
    <source>
        <dbReference type="PROSITE" id="PS01124"/>
    </source>
</evidence>
<dbReference type="InterPro" id="IPR018062">
    <property type="entry name" value="HTH_AraC-typ_CS"/>
</dbReference>
<dbReference type="GO" id="GO:0043565">
    <property type="term" value="F:sequence-specific DNA binding"/>
    <property type="evidence" value="ECO:0007669"/>
    <property type="project" value="InterPro"/>
</dbReference>
<evidence type="ECO:0000256" key="7">
    <source>
        <dbReference type="ARBA" id="ARBA00022840"/>
    </source>
</evidence>
<feature type="domain" description="HTH araC/xylS-type" evidence="14">
    <location>
        <begin position="1279"/>
        <end position="1378"/>
    </location>
</feature>
<evidence type="ECO:0000313" key="18">
    <source>
        <dbReference type="Proteomes" id="UP000198901"/>
    </source>
</evidence>
<dbReference type="InterPro" id="IPR036097">
    <property type="entry name" value="HisK_dim/P_sf"/>
</dbReference>
<dbReference type="PRINTS" id="PR00344">
    <property type="entry name" value="BCTRLSENSOR"/>
</dbReference>
<dbReference type="SUPFAM" id="SSF55874">
    <property type="entry name" value="ATPase domain of HSP90 chaperone/DNA topoisomerase II/histidine kinase"/>
    <property type="match status" value="1"/>
</dbReference>
<dbReference type="Pfam" id="PF00072">
    <property type="entry name" value="Response_reg"/>
    <property type="match status" value="1"/>
</dbReference>
<dbReference type="Pfam" id="PF07495">
    <property type="entry name" value="Y_Y_Y"/>
    <property type="match status" value="1"/>
</dbReference>
<dbReference type="CDD" id="cd00082">
    <property type="entry name" value="HisKA"/>
    <property type="match status" value="1"/>
</dbReference>
<dbReference type="Pfam" id="PF12833">
    <property type="entry name" value="HTH_18"/>
    <property type="match status" value="1"/>
</dbReference>
<name>A0A1G9I482_9BACT</name>
<dbReference type="InterPro" id="IPR015943">
    <property type="entry name" value="WD40/YVTN_repeat-like_dom_sf"/>
</dbReference>
<dbReference type="SUPFAM" id="SSF63829">
    <property type="entry name" value="Calcium-dependent phosphotriesterase"/>
    <property type="match status" value="3"/>
</dbReference>
<dbReference type="EC" id="2.7.13.3" evidence="2"/>